<sequence length="15" mass="1912">MMTKEELEEEQRTEE</sequence>
<accession>A0A2K6KJ99</accession>
<reference evidence="1 2" key="1">
    <citation type="submission" date="2016-06" db="EMBL/GenBank/DDBJ databases">
        <title>Genome of Rhinopithecus bieti.</title>
        <authorList>
            <person name="Wu"/>
            <person name="C.-I. and Zhang"/>
            <person name="Y."/>
        </authorList>
    </citation>
    <scope>NUCLEOTIDE SEQUENCE</scope>
</reference>
<dbReference type="GeneTree" id="ENSGT00940000169586"/>
<evidence type="ECO:0000313" key="1">
    <source>
        <dbReference type="Ensembl" id="ENSRBIP00000011346.1"/>
    </source>
</evidence>
<reference evidence="1" key="3">
    <citation type="submission" date="2025-09" db="UniProtKB">
        <authorList>
            <consortium name="Ensembl"/>
        </authorList>
    </citation>
    <scope>IDENTIFICATION</scope>
</reference>
<proteinExistence type="predicted"/>
<keyword evidence="2" id="KW-1185">Reference proteome</keyword>
<dbReference type="Proteomes" id="UP000233180">
    <property type="component" value="Unassembled WGS sequence"/>
</dbReference>
<reference evidence="1" key="2">
    <citation type="submission" date="2025-08" db="UniProtKB">
        <authorList>
            <consortium name="Ensembl"/>
        </authorList>
    </citation>
    <scope>IDENTIFICATION</scope>
</reference>
<protein>
    <submittedName>
        <fullName evidence="1">Uncharacterized protein</fullName>
    </submittedName>
</protein>
<organism evidence="1 2">
    <name type="scientific">Rhinopithecus bieti</name>
    <name type="common">Black snub-nosed monkey</name>
    <name type="synonym">Pygathrix bieti</name>
    <dbReference type="NCBI Taxonomy" id="61621"/>
    <lineage>
        <taxon>Eukaryota</taxon>
        <taxon>Metazoa</taxon>
        <taxon>Chordata</taxon>
        <taxon>Craniata</taxon>
        <taxon>Vertebrata</taxon>
        <taxon>Euteleostomi</taxon>
        <taxon>Mammalia</taxon>
        <taxon>Eutheria</taxon>
        <taxon>Euarchontoglires</taxon>
        <taxon>Primates</taxon>
        <taxon>Haplorrhini</taxon>
        <taxon>Catarrhini</taxon>
        <taxon>Cercopithecidae</taxon>
        <taxon>Colobinae</taxon>
        <taxon>Rhinopithecus</taxon>
    </lineage>
</organism>
<evidence type="ECO:0000313" key="2">
    <source>
        <dbReference type="Proteomes" id="UP000233180"/>
    </source>
</evidence>
<name>A0A2K6KJ99_RHIBE</name>
<dbReference type="Ensembl" id="ENSRBIT00000035006.1">
    <property type="protein sequence ID" value="ENSRBIP00000011346.1"/>
    <property type="gene ID" value="ENSRBIG00000029548.1"/>
</dbReference>